<keyword evidence="2" id="KW-0560">Oxidoreductase</keyword>
<dbReference type="PRINTS" id="PR00359">
    <property type="entry name" value="BP450"/>
</dbReference>
<dbReference type="InterPro" id="IPR002397">
    <property type="entry name" value="Cyt_P450_B"/>
</dbReference>
<keyword evidence="2" id="KW-0503">Monooxygenase</keyword>
<dbReference type="RefSeq" id="WP_188583047.1">
    <property type="nucleotide sequence ID" value="NZ_BMDZ01000125.1"/>
</dbReference>
<dbReference type="InterPro" id="IPR036396">
    <property type="entry name" value="Cyt_P450_sf"/>
</dbReference>
<organism evidence="3 4">
    <name type="scientific">Tistrella bauzanensis</name>
    <dbReference type="NCBI Taxonomy" id="657419"/>
    <lineage>
        <taxon>Bacteria</taxon>
        <taxon>Pseudomonadati</taxon>
        <taxon>Pseudomonadota</taxon>
        <taxon>Alphaproteobacteria</taxon>
        <taxon>Geminicoccales</taxon>
        <taxon>Geminicoccaceae</taxon>
        <taxon>Tistrella</taxon>
    </lineage>
</organism>
<name>A0ABQ1JAY1_9PROT</name>
<dbReference type="InterPro" id="IPR017972">
    <property type="entry name" value="Cyt_P450_CS"/>
</dbReference>
<dbReference type="Gene3D" id="1.10.630.10">
    <property type="entry name" value="Cytochrome P450"/>
    <property type="match status" value="1"/>
</dbReference>
<dbReference type="PANTHER" id="PTHR46696">
    <property type="entry name" value="P450, PUTATIVE (EUROFUNG)-RELATED"/>
    <property type="match status" value="1"/>
</dbReference>
<gene>
    <name evidence="3" type="ORF">GCM10011505_49420</name>
</gene>
<keyword evidence="4" id="KW-1185">Reference proteome</keyword>
<dbReference type="CDD" id="cd20625">
    <property type="entry name" value="CYP164-like"/>
    <property type="match status" value="1"/>
</dbReference>
<dbReference type="SUPFAM" id="SSF48264">
    <property type="entry name" value="Cytochrome P450"/>
    <property type="match status" value="1"/>
</dbReference>
<dbReference type="Pfam" id="PF00067">
    <property type="entry name" value="p450"/>
    <property type="match status" value="1"/>
</dbReference>
<sequence>MTSTVAARNYDPTDPEIRENPFPFYEYLQAKDPAHWSRTLKSWVITRYDDVRKATIAPAMSSDRLTPFYESLKDERHDILSGVMRYLNLWLVFRAAPEHTRVRKLLNSVFTPALVAGMQDSIADTVDHLFHQMRENRCADGSVDFMREVAVLLPAYVILDMLSVPRSDFQMIKVWSDDLRLFIGSAQSEPDKYTRARSGADHMSAYFRRIIQSRREQPADDVISKMIAASVDGNGLTEDELVATCMLVLFGGHETTTSLLGNAVKALLDHPDQLQRLQAHPELIESAVEEFLRFDGPVNSIVRVVAVDHEVGGQLFKKGERVFIMINAANRDPNRFERPQELDIGRTPNRHLTFGQGLHFCLGAPLARLEAKVCLSMLVKRFPNLRYAPGKAEWMDALVMRGLTTLPLYLD</sequence>
<dbReference type="PANTHER" id="PTHR46696:SF1">
    <property type="entry name" value="CYTOCHROME P450 YJIB-RELATED"/>
    <property type="match status" value="1"/>
</dbReference>
<evidence type="ECO:0000256" key="1">
    <source>
        <dbReference type="ARBA" id="ARBA00010617"/>
    </source>
</evidence>
<protein>
    <submittedName>
        <fullName evidence="3">Cytochrome P-450 like protein</fullName>
    </submittedName>
</protein>
<proteinExistence type="inferred from homology"/>
<comment type="caution">
    <text evidence="3">The sequence shown here is derived from an EMBL/GenBank/DDBJ whole genome shotgun (WGS) entry which is preliminary data.</text>
</comment>
<keyword evidence="2" id="KW-0349">Heme</keyword>
<dbReference type="Proteomes" id="UP000603352">
    <property type="component" value="Unassembled WGS sequence"/>
</dbReference>
<evidence type="ECO:0000313" key="3">
    <source>
        <dbReference type="EMBL" id="GGB62917.1"/>
    </source>
</evidence>
<keyword evidence="2" id="KW-0408">Iron</keyword>
<dbReference type="PROSITE" id="PS00086">
    <property type="entry name" value="CYTOCHROME_P450"/>
    <property type="match status" value="1"/>
</dbReference>
<dbReference type="EMBL" id="BMDZ01000125">
    <property type="protein sequence ID" value="GGB62917.1"/>
    <property type="molecule type" value="Genomic_DNA"/>
</dbReference>
<evidence type="ECO:0000313" key="4">
    <source>
        <dbReference type="Proteomes" id="UP000603352"/>
    </source>
</evidence>
<comment type="similarity">
    <text evidence="1 2">Belongs to the cytochrome P450 family.</text>
</comment>
<keyword evidence="2" id="KW-0479">Metal-binding</keyword>
<reference evidence="4" key="1">
    <citation type="journal article" date="2019" name="Int. J. Syst. Evol. Microbiol.">
        <title>The Global Catalogue of Microorganisms (GCM) 10K type strain sequencing project: providing services to taxonomists for standard genome sequencing and annotation.</title>
        <authorList>
            <consortium name="The Broad Institute Genomics Platform"/>
            <consortium name="The Broad Institute Genome Sequencing Center for Infectious Disease"/>
            <person name="Wu L."/>
            <person name="Ma J."/>
        </authorList>
    </citation>
    <scope>NUCLEOTIDE SEQUENCE [LARGE SCALE GENOMIC DNA]</scope>
    <source>
        <strain evidence="4">CGMCC 1.10188</strain>
    </source>
</reference>
<dbReference type="InterPro" id="IPR001128">
    <property type="entry name" value="Cyt_P450"/>
</dbReference>
<evidence type="ECO:0000256" key="2">
    <source>
        <dbReference type="RuleBase" id="RU000461"/>
    </source>
</evidence>
<accession>A0ABQ1JAY1</accession>